<dbReference type="GO" id="GO:0004497">
    <property type="term" value="F:monooxygenase activity"/>
    <property type="evidence" value="ECO:0007669"/>
    <property type="project" value="UniProtKB-KW"/>
</dbReference>
<gene>
    <name evidence="6" type="ORF">COCSUDRAFT_39976</name>
</gene>
<dbReference type="CDD" id="cd00302">
    <property type="entry name" value="cytochrome_P450"/>
    <property type="match status" value="1"/>
</dbReference>
<feature type="binding site" description="axial binding residue" evidence="3">
    <location>
        <position position="475"/>
    </location>
    <ligand>
        <name>heme</name>
        <dbReference type="ChEBI" id="CHEBI:30413"/>
    </ligand>
    <ligandPart>
        <name>Fe</name>
        <dbReference type="ChEBI" id="CHEBI:18248"/>
    </ligandPart>
</feature>
<dbReference type="eggNOG" id="KOG0156">
    <property type="taxonomic scope" value="Eukaryota"/>
</dbReference>
<evidence type="ECO:0000313" key="6">
    <source>
        <dbReference type="EMBL" id="EIE25682.1"/>
    </source>
</evidence>
<organism evidence="6 7">
    <name type="scientific">Coccomyxa subellipsoidea (strain C-169)</name>
    <name type="common">Green microalga</name>
    <dbReference type="NCBI Taxonomy" id="574566"/>
    <lineage>
        <taxon>Eukaryota</taxon>
        <taxon>Viridiplantae</taxon>
        <taxon>Chlorophyta</taxon>
        <taxon>core chlorophytes</taxon>
        <taxon>Trebouxiophyceae</taxon>
        <taxon>Trebouxiophyceae incertae sedis</taxon>
        <taxon>Coccomyxaceae</taxon>
        <taxon>Coccomyxa</taxon>
        <taxon>Coccomyxa subellipsoidea</taxon>
    </lineage>
</organism>
<dbReference type="SUPFAM" id="SSF48264">
    <property type="entry name" value="Cytochrome P450"/>
    <property type="match status" value="1"/>
</dbReference>
<feature type="transmembrane region" description="Helical" evidence="5">
    <location>
        <begin position="20"/>
        <end position="40"/>
    </location>
</feature>
<evidence type="ECO:0000256" key="4">
    <source>
        <dbReference type="RuleBase" id="RU000461"/>
    </source>
</evidence>
<evidence type="ECO:0000256" key="3">
    <source>
        <dbReference type="PIRSR" id="PIRSR602401-1"/>
    </source>
</evidence>
<keyword evidence="3 4" id="KW-0479">Metal-binding</keyword>
<name>I0Z4W3_COCSC</name>
<dbReference type="InterPro" id="IPR050121">
    <property type="entry name" value="Cytochrome_P450_monoxygenase"/>
</dbReference>
<evidence type="ECO:0000256" key="1">
    <source>
        <dbReference type="ARBA" id="ARBA00001971"/>
    </source>
</evidence>
<keyword evidence="7" id="KW-1185">Reference proteome</keyword>
<dbReference type="Proteomes" id="UP000007264">
    <property type="component" value="Unassembled WGS sequence"/>
</dbReference>
<dbReference type="EMBL" id="AGSI01000003">
    <property type="protein sequence ID" value="EIE25682.1"/>
    <property type="molecule type" value="Genomic_DNA"/>
</dbReference>
<proteinExistence type="inferred from homology"/>
<dbReference type="RefSeq" id="XP_005650226.1">
    <property type="nucleotide sequence ID" value="XM_005650169.1"/>
</dbReference>
<evidence type="ECO:0000256" key="2">
    <source>
        <dbReference type="ARBA" id="ARBA00010617"/>
    </source>
</evidence>
<keyword evidence="4" id="KW-0503">Monooxygenase</keyword>
<dbReference type="PANTHER" id="PTHR24305">
    <property type="entry name" value="CYTOCHROME P450"/>
    <property type="match status" value="1"/>
</dbReference>
<keyword evidence="5" id="KW-1133">Transmembrane helix</keyword>
<accession>I0Z4W3</accession>
<dbReference type="InterPro" id="IPR036396">
    <property type="entry name" value="Cyt_P450_sf"/>
</dbReference>
<dbReference type="Pfam" id="PF00067">
    <property type="entry name" value="p450"/>
    <property type="match status" value="1"/>
</dbReference>
<dbReference type="GeneID" id="17043686"/>
<sequence>MEIPESFDLAYALSDLTIKLFGVWILVEICHGALILFRCWRIGRKLRHLPSLPPSLLGPLEVMRDRTDRHRLYVEWAQKYGPIMTYRILTTHVVMVTDPVIAAEALRHKSLDKDLPQQFGSRALDEFSGPNAHKTILTLPTDERWKAVRKAVATAFSTSNMRANFPGIRKACNQLIEVLAEVGPSVAVDMDNATCRESLDVIGQVGFGRDMGATRSLLDDDEPGQAITATQAAQAECEAGLNDPLRRYKLWRPDVWAGRAATRRFHKVIARLMADIRRERPAEATFAAHLLDIIDPATGVTITDEFLKPEIALLFLAGFETTGHTASWTLYAVSQDADIEAKITKELASLGLLATHEQPQPRSIEWDDLSKLTYLNAVIKESMRKYPAGGVAPFRAPVKGAGDVVLGGGKLVIPEGAILHAPIAAIQLSPALWDNPEKFDPARWLQADAEYAPGAKLDGKGVKRFIPFGDGARNCVGQTLARLNLTTALAQLYGSFSFRLASEMGTAEEVRAAEQVNITLSCAKGMKMHAIPRVAPVKTT</sequence>
<dbReference type="InterPro" id="IPR001128">
    <property type="entry name" value="Cyt_P450"/>
</dbReference>
<keyword evidence="3 4" id="KW-0349">Heme</keyword>
<protein>
    <submittedName>
        <fullName evidence="6">Cytochrome P450</fullName>
    </submittedName>
</protein>
<dbReference type="PRINTS" id="PR00463">
    <property type="entry name" value="EP450I"/>
</dbReference>
<comment type="caution">
    <text evidence="6">The sequence shown here is derived from an EMBL/GenBank/DDBJ whole genome shotgun (WGS) entry which is preliminary data.</text>
</comment>
<reference evidence="6 7" key="1">
    <citation type="journal article" date="2012" name="Genome Biol.">
        <title>The genome of the polar eukaryotic microalga coccomyxa subellipsoidea reveals traits of cold adaptation.</title>
        <authorList>
            <person name="Blanc G."/>
            <person name="Agarkova I."/>
            <person name="Grimwood J."/>
            <person name="Kuo A."/>
            <person name="Brueggeman A."/>
            <person name="Dunigan D."/>
            <person name="Gurnon J."/>
            <person name="Ladunga I."/>
            <person name="Lindquist E."/>
            <person name="Lucas S."/>
            <person name="Pangilinan J."/>
            <person name="Proschold T."/>
            <person name="Salamov A."/>
            <person name="Schmutz J."/>
            <person name="Weeks D."/>
            <person name="Yamada T."/>
            <person name="Claverie J.M."/>
            <person name="Grigoriev I."/>
            <person name="Van Etten J."/>
            <person name="Lomsadze A."/>
            <person name="Borodovsky M."/>
        </authorList>
    </citation>
    <scope>NUCLEOTIDE SEQUENCE [LARGE SCALE GENOMIC DNA]</scope>
    <source>
        <strain evidence="6 7">C-169</strain>
    </source>
</reference>
<dbReference type="GO" id="GO:0016705">
    <property type="term" value="F:oxidoreductase activity, acting on paired donors, with incorporation or reduction of molecular oxygen"/>
    <property type="evidence" value="ECO:0007669"/>
    <property type="project" value="InterPro"/>
</dbReference>
<dbReference type="PRINTS" id="PR00385">
    <property type="entry name" value="P450"/>
</dbReference>
<keyword evidence="5" id="KW-0472">Membrane</keyword>
<keyword evidence="4" id="KW-0560">Oxidoreductase</keyword>
<comment type="cofactor">
    <cofactor evidence="1 3">
        <name>heme</name>
        <dbReference type="ChEBI" id="CHEBI:30413"/>
    </cofactor>
</comment>
<dbReference type="KEGG" id="csl:COCSUDRAFT_39976"/>
<keyword evidence="3 4" id="KW-0408">Iron</keyword>
<dbReference type="GO" id="GO:0005506">
    <property type="term" value="F:iron ion binding"/>
    <property type="evidence" value="ECO:0007669"/>
    <property type="project" value="InterPro"/>
</dbReference>
<dbReference type="AlphaFoldDB" id="I0Z4W3"/>
<dbReference type="STRING" id="574566.I0Z4W3"/>
<dbReference type="PANTHER" id="PTHR24305:SF166">
    <property type="entry name" value="CYTOCHROME P450 12A4, MITOCHONDRIAL-RELATED"/>
    <property type="match status" value="1"/>
</dbReference>
<keyword evidence="5" id="KW-0812">Transmembrane</keyword>
<dbReference type="OrthoDB" id="548633at2759"/>
<dbReference type="PROSITE" id="PS00086">
    <property type="entry name" value="CYTOCHROME_P450"/>
    <property type="match status" value="1"/>
</dbReference>
<evidence type="ECO:0000256" key="5">
    <source>
        <dbReference type="SAM" id="Phobius"/>
    </source>
</evidence>
<evidence type="ECO:0000313" key="7">
    <source>
        <dbReference type="Proteomes" id="UP000007264"/>
    </source>
</evidence>
<comment type="similarity">
    <text evidence="2 4">Belongs to the cytochrome P450 family.</text>
</comment>
<dbReference type="InterPro" id="IPR017972">
    <property type="entry name" value="Cyt_P450_CS"/>
</dbReference>
<dbReference type="InterPro" id="IPR002401">
    <property type="entry name" value="Cyt_P450_E_grp-I"/>
</dbReference>
<dbReference type="Gene3D" id="1.10.630.10">
    <property type="entry name" value="Cytochrome P450"/>
    <property type="match status" value="1"/>
</dbReference>
<dbReference type="GO" id="GO:0020037">
    <property type="term" value="F:heme binding"/>
    <property type="evidence" value="ECO:0007669"/>
    <property type="project" value="InterPro"/>
</dbReference>